<comment type="caution">
    <text evidence="3">The sequence shown here is derived from an EMBL/GenBank/DDBJ whole genome shotgun (WGS) entry which is preliminary data.</text>
</comment>
<protein>
    <submittedName>
        <fullName evidence="3">Uncharacterized protein</fullName>
    </submittedName>
</protein>
<feature type="compositionally biased region" description="Polar residues" evidence="1">
    <location>
        <begin position="60"/>
        <end position="79"/>
    </location>
</feature>
<feature type="region of interest" description="Disordered" evidence="1">
    <location>
        <begin position="60"/>
        <end position="83"/>
    </location>
</feature>
<organism evidence="3 4">
    <name type="scientific">Patella caerulea</name>
    <name type="common">Rayed Mediterranean limpet</name>
    <dbReference type="NCBI Taxonomy" id="87958"/>
    <lineage>
        <taxon>Eukaryota</taxon>
        <taxon>Metazoa</taxon>
        <taxon>Spiralia</taxon>
        <taxon>Lophotrochozoa</taxon>
        <taxon>Mollusca</taxon>
        <taxon>Gastropoda</taxon>
        <taxon>Patellogastropoda</taxon>
        <taxon>Patelloidea</taxon>
        <taxon>Patellidae</taxon>
        <taxon>Patella</taxon>
    </lineage>
</organism>
<evidence type="ECO:0000313" key="4">
    <source>
        <dbReference type="Proteomes" id="UP001347796"/>
    </source>
</evidence>
<keyword evidence="2" id="KW-0472">Membrane</keyword>
<evidence type="ECO:0000256" key="2">
    <source>
        <dbReference type="SAM" id="Phobius"/>
    </source>
</evidence>
<dbReference type="AlphaFoldDB" id="A0AAN8K0Q7"/>
<keyword evidence="2" id="KW-0812">Transmembrane</keyword>
<dbReference type="Proteomes" id="UP001347796">
    <property type="component" value="Unassembled WGS sequence"/>
</dbReference>
<feature type="transmembrane region" description="Helical" evidence="2">
    <location>
        <begin position="156"/>
        <end position="181"/>
    </location>
</feature>
<accession>A0AAN8K0Q7</accession>
<keyword evidence="4" id="KW-1185">Reference proteome</keyword>
<evidence type="ECO:0000313" key="3">
    <source>
        <dbReference type="EMBL" id="KAK6185690.1"/>
    </source>
</evidence>
<reference evidence="3 4" key="1">
    <citation type="submission" date="2024-01" db="EMBL/GenBank/DDBJ databases">
        <title>The genome of the rayed Mediterranean limpet Patella caerulea (Linnaeus, 1758).</title>
        <authorList>
            <person name="Anh-Thu Weber A."/>
            <person name="Halstead-Nussloch G."/>
        </authorList>
    </citation>
    <scope>NUCLEOTIDE SEQUENCE [LARGE SCALE GENOMIC DNA]</scope>
    <source>
        <strain evidence="3">AATW-2023a</strain>
        <tissue evidence="3">Whole specimen</tissue>
    </source>
</reference>
<evidence type="ECO:0000256" key="1">
    <source>
        <dbReference type="SAM" id="MobiDB-lite"/>
    </source>
</evidence>
<sequence length="193" mass="21609">MDKDLPLIRQSSTAASETVYDAPDSVVTLPDYFPIAPSVPSSAVQSPVKETLSKTVSNVTSGESTVFSEQTKQHNSASETKPLDVSHSQVINRNIWSVWGDEPQRHDDRNWRNQICLYNGGYEQPVIPFYYYKDRKSKKRRKEKIAQSQSDDALKIAVIIVGLITLLIFLVTVFVAVYYGLTADVLAPSTVRQ</sequence>
<keyword evidence="2" id="KW-1133">Transmembrane helix</keyword>
<name>A0AAN8K0Q7_PATCE</name>
<proteinExistence type="predicted"/>
<dbReference type="EMBL" id="JAZGQO010000006">
    <property type="protein sequence ID" value="KAK6185690.1"/>
    <property type="molecule type" value="Genomic_DNA"/>
</dbReference>
<gene>
    <name evidence="3" type="ORF">SNE40_007868</name>
</gene>